<dbReference type="InterPro" id="IPR049806">
    <property type="entry name" value="MasK-like_C"/>
</dbReference>
<dbReference type="Proteomes" id="UP000237968">
    <property type="component" value="Unassembled WGS sequence"/>
</dbReference>
<gene>
    <name evidence="1" type="ORF">ENSA5_42660</name>
</gene>
<organism evidence="1 2">
    <name type="scientific">Enhygromyxa salina</name>
    <dbReference type="NCBI Taxonomy" id="215803"/>
    <lineage>
        <taxon>Bacteria</taxon>
        <taxon>Pseudomonadati</taxon>
        <taxon>Myxococcota</taxon>
        <taxon>Polyangia</taxon>
        <taxon>Nannocystales</taxon>
        <taxon>Nannocystaceae</taxon>
        <taxon>Enhygromyxa</taxon>
    </lineage>
</organism>
<accession>A0A2S9XKF4</accession>
<dbReference type="AlphaFoldDB" id="A0A2S9XKF4"/>
<evidence type="ECO:0000313" key="2">
    <source>
        <dbReference type="Proteomes" id="UP000237968"/>
    </source>
</evidence>
<comment type="caution">
    <text evidence="1">The sequence shown here is derived from an EMBL/GenBank/DDBJ whole genome shotgun (WGS) entry which is preliminary data.</text>
</comment>
<protein>
    <submittedName>
        <fullName evidence="1">Gram-negative bacterial tonB protein</fullName>
    </submittedName>
</protein>
<reference evidence="1 2" key="1">
    <citation type="submission" date="2018-03" db="EMBL/GenBank/DDBJ databases">
        <title>Draft Genome Sequences of the Obligatory Marine Myxobacteria Enhygromyxa salina SWB005.</title>
        <authorList>
            <person name="Poehlein A."/>
            <person name="Moghaddam J.A."/>
            <person name="Harms H."/>
            <person name="Alanjari M."/>
            <person name="Koenig G.M."/>
            <person name="Daniel R."/>
            <person name="Schaeberle T.F."/>
        </authorList>
    </citation>
    <scope>NUCLEOTIDE SEQUENCE [LARGE SCALE GENOMIC DNA]</scope>
    <source>
        <strain evidence="1 2">SWB005</strain>
    </source>
</reference>
<name>A0A2S9XKF4_9BACT</name>
<dbReference type="EMBL" id="PVNK01000186">
    <property type="protein sequence ID" value="PRP93368.1"/>
    <property type="molecule type" value="Genomic_DNA"/>
</dbReference>
<proteinExistence type="predicted"/>
<sequence>MLLRFTIGDDGHADDVTVVEDALTDPSVAACLSEAIPRWQFPRPRGGALVTLTYPFVFSSEAELRAAGLPRVEGTVKPAAVGAVFEARRHELDGCVPEASAGTVGLAFTIGDAGAVTRISTYANTLGDHARACIVQAVSSWVFPPAASGDEARVNHDLSW</sequence>
<dbReference type="NCBIfam" id="NF033768">
    <property type="entry name" value="myxo_SS_tail"/>
    <property type="match status" value="1"/>
</dbReference>
<keyword evidence="2" id="KW-1185">Reference proteome</keyword>
<evidence type="ECO:0000313" key="1">
    <source>
        <dbReference type="EMBL" id="PRP93368.1"/>
    </source>
</evidence>